<keyword evidence="4" id="KW-1185">Reference proteome</keyword>
<evidence type="ECO:0000259" key="2">
    <source>
        <dbReference type="Pfam" id="PF24883"/>
    </source>
</evidence>
<dbReference type="eggNOG" id="COG1618">
    <property type="taxonomic scope" value="Bacteria"/>
</dbReference>
<keyword evidence="1" id="KW-0677">Repeat</keyword>
<dbReference type="STRING" id="398512.Bccel_4679"/>
<dbReference type="Proteomes" id="UP000036923">
    <property type="component" value="Unassembled WGS sequence"/>
</dbReference>
<dbReference type="InterPro" id="IPR056884">
    <property type="entry name" value="NPHP3-like_N"/>
</dbReference>
<dbReference type="PATRIC" id="fig|398512.5.peg.4903"/>
<reference evidence="4" key="1">
    <citation type="submission" date="2015-07" db="EMBL/GenBank/DDBJ databases">
        <title>Near-Complete Genome Sequence of the Cellulolytic Bacterium Bacteroides (Pseudobacteroides) cellulosolvens ATCC 35603.</title>
        <authorList>
            <person name="Dassa B."/>
            <person name="Utturkar S.M."/>
            <person name="Klingeman D.M."/>
            <person name="Hurt R.A."/>
            <person name="Keller M."/>
            <person name="Xu J."/>
            <person name="Reddy Y.H.K."/>
            <person name="Borovok I."/>
            <person name="Grinberg I.R."/>
            <person name="Lamed R."/>
            <person name="Zhivin O."/>
            <person name="Bayer E.A."/>
            <person name="Brown S.D."/>
        </authorList>
    </citation>
    <scope>NUCLEOTIDE SEQUENCE [LARGE SCALE GENOMIC DNA]</scope>
    <source>
        <strain evidence="4">DSM 2933</strain>
    </source>
</reference>
<protein>
    <recommendedName>
        <fullName evidence="2">Nephrocystin 3-like N-terminal domain-containing protein</fullName>
    </recommendedName>
</protein>
<accession>A0A0L6JUT0</accession>
<dbReference type="RefSeq" id="WP_036935615.1">
    <property type="nucleotide sequence ID" value="NZ_JQKC01000001.1"/>
</dbReference>
<gene>
    <name evidence="3" type="ORF">Bccel_4679</name>
</gene>
<dbReference type="Pfam" id="PF24883">
    <property type="entry name" value="NPHP3_N"/>
    <property type="match status" value="1"/>
</dbReference>
<dbReference type="AlphaFoldDB" id="A0A0L6JUT0"/>
<organism evidence="3 4">
    <name type="scientific">Pseudobacteroides cellulosolvens ATCC 35603 = DSM 2933</name>
    <dbReference type="NCBI Taxonomy" id="398512"/>
    <lineage>
        <taxon>Bacteria</taxon>
        <taxon>Bacillati</taxon>
        <taxon>Bacillota</taxon>
        <taxon>Clostridia</taxon>
        <taxon>Eubacteriales</taxon>
        <taxon>Oscillospiraceae</taxon>
        <taxon>Pseudobacteroides</taxon>
    </lineage>
</organism>
<dbReference type="SUPFAM" id="SSF52540">
    <property type="entry name" value="P-loop containing nucleoside triphosphate hydrolases"/>
    <property type="match status" value="1"/>
</dbReference>
<name>A0A0L6JUT0_9FIRM</name>
<evidence type="ECO:0000313" key="3">
    <source>
        <dbReference type="EMBL" id="KNY29405.1"/>
    </source>
</evidence>
<dbReference type="EMBL" id="LGTC01000001">
    <property type="protein sequence ID" value="KNY29405.1"/>
    <property type="molecule type" value="Genomic_DNA"/>
</dbReference>
<dbReference type="Gene3D" id="3.40.50.300">
    <property type="entry name" value="P-loop containing nucleotide triphosphate hydrolases"/>
    <property type="match status" value="1"/>
</dbReference>
<sequence length="359" mass="40375">MSQGKTKDLFPGGNTSLGFFSYYSNIMTQEEANRIFVIKGGPGVGKSTFMKKIGAQMQSRGYDVEYLHCSSDNNSLDGVKIPELKIVFVDGTAPHIVDPKNPGAVDEILNFGDFWNEEGIRANKDKIIRTNNEIGYIFSRAYKYLKAAYSIYEGSAGIYSEALNKGEVNKLTDKLISDLFNGVPVGGNGKLRSMFASAMTPDGLCNYLDTILTTEKVYEIKGDLGTGEDKILEKVKTAAIERGYYVEAYYCALNPYKLDHLVIPDMNLAFTTTNSYHDSSVKKFVVIDILSYMDKDILMHYKGDLDQNLKDFEHLLSNGLQTIKRAKALHDELETYFVPNIRFDEIDKFYEKILARIKS</sequence>
<dbReference type="OrthoDB" id="9781752at2"/>
<evidence type="ECO:0000313" key="4">
    <source>
        <dbReference type="Proteomes" id="UP000036923"/>
    </source>
</evidence>
<comment type="caution">
    <text evidence="3">The sequence shown here is derived from an EMBL/GenBank/DDBJ whole genome shotgun (WGS) entry which is preliminary data.</text>
</comment>
<dbReference type="InterPro" id="IPR027417">
    <property type="entry name" value="P-loop_NTPase"/>
</dbReference>
<evidence type="ECO:0000256" key="1">
    <source>
        <dbReference type="ARBA" id="ARBA00022737"/>
    </source>
</evidence>
<proteinExistence type="predicted"/>
<feature type="domain" description="Nephrocystin 3-like N-terminal" evidence="2">
    <location>
        <begin position="23"/>
        <end position="75"/>
    </location>
</feature>